<evidence type="ECO:0000256" key="1">
    <source>
        <dbReference type="SAM" id="Phobius"/>
    </source>
</evidence>
<organism evidence="2">
    <name type="scientific">Amorphochlora amoebiformis</name>
    <dbReference type="NCBI Taxonomy" id="1561963"/>
    <lineage>
        <taxon>Eukaryota</taxon>
        <taxon>Sar</taxon>
        <taxon>Rhizaria</taxon>
        <taxon>Cercozoa</taxon>
        <taxon>Chlorarachniophyceae</taxon>
        <taxon>Amorphochlora</taxon>
    </lineage>
</organism>
<feature type="transmembrane region" description="Helical" evidence="1">
    <location>
        <begin position="18"/>
        <end position="39"/>
    </location>
</feature>
<dbReference type="EMBL" id="HBEM01031508">
    <property type="protein sequence ID" value="CAD8462503.1"/>
    <property type="molecule type" value="Transcribed_RNA"/>
</dbReference>
<sequence>MKWFICLDACRRYTEYRWVLSFTLMCCFVTIAMILWAARRDLRDENHEARNRSLEGAWRFVEWTVYICWAAAVISLFCCLGSIWGDSTFLSLFLCIFTCDCQENQCDPVDFECLDSCRDCKEPGGCCYSDPHAEPLCDCSADPDAKPFCYKDPDAPPLCCAEDALYCASDPDAPPLCCTEDSKFCRSDPDATGFCTEETCDCSRLDCTLPECTCRCDCLPEDACTDCIECCNTCFKIITCQFKVELEYG</sequence>
<evidence type="ECO:0000313" key="2">
    <source>
        <dbReference type="EMBL" id="CAD8462503.1"/>
    </source>
</evidence>
<dbReference type="AlphaFoldDB" id="A0A7S0DTN7"/>
<proteinExistence type="predicted"/>
<accession>A0A7S0DTN7</accession>
<keyword evidence="1" id="KW-1133">Transmembrane helix</keyword>
<keyword evidence="1" id="KW-0472">Membrane</keyword>
<protein>
    <submittedName>
        <fullName evidence="2">Uncharacterized protein</fullName>
    </submittedName>
</protein>
<reference evidence="2" key="1">
    <citation type="submission" date="2021-01" db="EMBL/GenBank/DDBJ databases">
        <authorList>
            <person name="Corre E."/>
            <person name="Pelletier E."/>
            <person name="Niang G."/>
            <person name="Scheremetjew M."/>
            <person name="Finn R."/>
            <person name="Kale V."/>
            <person name="Holt S."/>
            <person name="Cochrane G."/>
            <person name="Meng A."/>
            <person name="Brown T."/>
            <person name="Cohen L."/>
        </authorList>
    </citation>
    <scope>NUCLEOTIDE SEQUENCE</scope>
    <source>
        <strain evidence="2">CCMP2058</strain>
    </source>
</reference>
<gene>
    <name evidence="2" type="ORF">LAMO00422_LOCUS21463</name>
</gene>
<name>A0A7S0DTN7_9EUKA</name>
<keyword evidence="1" id="KW-0812">Transmembrane</keyword>
<feature type="transmembrane region" description="Helical" evidence="1">
    <location>
        <begin position="60"/>
        <end position="84"/>
    </location>
</feature>